<dbReference type="Proteomes" id="UP000663872">
    <property type="component" value="Unassembled WGS sequence"/>
</dbReference>
<feature type="transmembrane region" description="Helical" evidence="1">
    <location>
        <begin position="390"/>
        <end position="411"/>
    </location>
</feature>
<dbReference type="Pfam" id="PF01757">
    <property type="entry name" value="Acyl_transf_3"/>
    <property type="match status" value="1"/>
</dbReference>
<gene>
    <name evidence="4" type="ORF">GRG538_LOCUS15873</name>
    <name evidence="3" type="ORF">LUA448_LOCUS7431</name>
</gene>
<feature type="transmembrane region" description="Helical" evidence="1">
    <location>
        <begin position="227"/>
        <end position="246"/>
    </location>
</feature>
<evidence type="ECO:0000256" key="1">
    <source>
        <dbReference type="SAM" id="Phobius"/>
    </source>
</evidence>
<feature type="transmembrane region" description="Helical" evidence="1">
    <location>
        <begin position="336"/>
        <end position="358"/>
    </location>
</feature>
<sequence>MINQQHLVEIENSSIDQITNRCIDISVTNVENDLLSSTPLTTEVTTRSNAISKLLYLDGLRGILCLIVVFSHALLMGETKHEEKFSIFFRPWMQHSPLRLLVAGEFAVASFFVLSGCVLVRRYFELFNDISILFSGTIRRFPRLFIPSSVALLLYFSILHFRPFYGFNECHEIGEGSVNAENIGLGYVLLNTFGQYFWMPALYTIQCDLDACGLLNFCHSIKQHWSISLKLSLLLLTIYFGSYPVFNTDVLNGNGTLWSPFRWMFGWFWISFGGFCLLLLSIISKNIQHFLSTKLIHFLGKISFGIYLTHYIILCIVDVSFVHWTAPHLGRDLAVILGLFLFALPIIFSISYLFYLFVDVPAVQISDWLYFIICNRCLKLKKRPKPIKRYIWIILVSLISISIIISAIPALQGNQRCNNQSSKNLTLTST</sequence>
<keyword evidence="1" id="KW-0812">Transmembrane</keyword>
<evidence type="ECO:0000313" key="5">
    <source>
        <dbReference type="Proteomes" id="UP000663872"/>
    </source>
</evidence>
<dbReference type="InterPro" id="IPR002656">
    <property type="entry name" value="Acyl_transf_3_dom"/>
</dbReference>
<comment type="caution">
    <text evidence="4">The sequence shown here is derived from an EMBL/GenBank/DDBJ whole genome shotgun (WGS) entry which is preliminary data.</text>
</comment>
<evidence type="ECO:0000313" key="4">
    <source>
        <dbReference type="EMBL" id="CAF3473949.1"/>
    </source>
</evidence>
<accession>A0A818FE03</accession>
<evidence type="ECO:0000313" key="3">
    <source>
        <dbReference type="EMBL" id="CAF3293462.1"/>
    </source>
</evidence>
<keyword evidence="1" id="KW-0472">Membrane</keyword>
<keyword evidence="1" id="KW-1133">Transmembrane helix</keyword>
<feature type="transmembrane region" description="Helical" evidence="1">
    <location>
        <begin position="98"/>
        <end position="124"/>
    </location>
</feature>
<feature type="transmembrane region" description="Helical" evidence="1">
    <location>
        <begin position="304"/>
        <end position="324"/>
    </location>
</feature>
<proteinExistence type="predicted"/>
<reference evidence="4" key="1">
    <citation type="submission" date="2021-02" db="EMBL/GenBank/DDBJ databases">
        <authorList>
            <person name="Nowell W R."/>
        </authorList>
    </citation>
    <scope>NUCLEOTIDE SEQUENCE</scope>
</reference>
<dbReference type="GO" id="GO:0016747">
    <property type="term" value="F:acyltransferase activity, transferring groups other than amino-acyl groups"/>
    <property type="evidence" value="ECO:0007669"/>
    <property type="project" value="InterPro"/>
</dbReference>
<feature type="transmembrane region" description="Helical" evidence="1">
    <location>
        <begin position="144"/>
        <end position="161"/>
    </location>
</feature>
<dbReference type="EMBL" id="CAJNYD010000725">
    <property type="protein sequence ID" value="CAF3293462.1"/>
    <property type="molecule type" value="Genomic_DNA"/>
</dbReference>
<name>A0A818FE03_9BILA</name>
<feature type="transmembrane region" description="Helical" evidence="1">
    <location>
        <begin position="266"/>
        <end position="283"/>
    </location>
</feature>
<dbReference type="PANTHER" id="PTHR23028:SF134">
    <property type="entry name" value="PUTATIVE (AFU_ORTHOLOGUE AFUA_4G08520)-RELATED"/>
    <property type="match status" value="1"/>
</dbReference>
<dbReference type="PANTHER" id="PTHR23028">
    <property type="entry name" value="ACETYLTRANSFERASE"/>
    <property type="match status" value="1"/>
</dbReference>
<evidence type="ECO:0000259" key="2">
    <source>
        <dbReference type="Pfam" id="PF01757"/>
    </source>
</evidence>
<dbReference type="InterPro" id="IPR050879">
    <property type="entry name" value="Acyltransferase_3"/>
</dbReference>
<feature type="transmembrane region" description="Helical" evidence="1">
    <location>
        <begin position="59"/>
        <end position="77"/>
    </location>
</feature>
<dbReference type="Proteomes" id="UP000663833">
    <property type="component" value="Unassembled WGS sequence"/>
</dbReference>
<dbReference type="EMBL" id="CAJNYT010002518">
    <property type="protein sequence ID" value="CAF3473949.1"/>
    <property type="molecule type" value="Genomic_DNA"/>
</dbReference>
<organism evidence="4 5">
    <name type="scientific">Rotaria socialis</name>
    <dbReference type="NCBI Taxonomy" id="392032"/>
    <lineage>
        <taxon>Eukaryota</taxon>
        <taxon>Metazoa</taxon>
        <taxon>Spiralia</taxon>
        <taxon>Gnathifera</taxon>
        <taxon>Rotifera</taxon>
        <taxon>Eurotatoria</taxon>
        <taxon>Bdelloidea</taxon>
        <taxon>Philodinida</taxon>
        <taxon>Philodinidae</taxon>
        <taxon>Rotaria</taxon>
    </lineage>
</organism>
<dbReference type="AlphaFoldDB" id="A0A818FE03"/>
<feature type="domain" description="Acyltransferase 3" evidence="2">
    <location>
        <begin position="55"/>
        <end position="270"/>
    </location>
</feature>
<protein>
    <recommendedName>
        <fullName evidence="2">Acyltransferase 3 domain-containing protein</fullName>
    </recommendedName>
</protein>